<dbReference type="PROSITE" id="PS50113">
    <property type="entry name" value="PAC"/>
    <property type="match status" value="1"/>
</dbReference>
<feature type="region of interest" description="Disordered" evidence="6">
    <location>
        <begin position="650"/>
        <end position="683"/>
    </location>
</feature>
<dbReference type="SMART" id="SM00388">
    <property type="entry name" value="HisKA"/>
    <property type="match status" value="1"/>
</dbReference>
<dbReference type="EC" id="2.7.13.3" evidence="2"/>
<protein>
    <recommendedName>
        <fullName evidence="2">histidine kinase</fullName>
        <ecNumber evidence="2">2.7.13.3</ecNumber>
    </recommendedName>
</protein>
<keyword evidence="7" id="KW-0472">Membrane</keyword>
<dbReference type="InterPro" id="IPR000700">
    <property type="entry name" value="PAS-assoc_C"/>
</dbReference>
<dbReference type="SMART" id="SM00091">
    <property type="entry name" value="PAS"/>
    <property type="match status" value="1"/>
</dbReference>
<dbReference type="Gene3D" id="3.30.450.20">
    <property type="entry name" value="PAS domain"/>
    <property type="match status" value="1"/>
</dbReference>
<evidence type="ECO:0000256" key="2">
    <source>
        <dbReference type="ARBA" id="ARBA00012438"/>
    </source>
</evidence>
<dbReference type="Pfam" id="PF00512">
    <property type="entry name" value="HisKA"/>
    <property type="match status" value="1"/>
</dbReference>
<name>H9UH18_SPIAZ</name>
<dbReference type="SMART" id="SM00387">
    <property type="entry name" value="HATPase_c"/>
    <property type="match status" value="1"/>
</dbReference>
<dbReference type="eggNOG" id="COG5002">
    <property type="taxonomic scope" value="Bacteria"/>
</dbReference>
<dbReference type="CDD" id="cd00082">
    <property type="entry name" value="HisKA"/>
    <property type="match status" value="1"/>
</dbReference>
<dbReference type="InterPro" id="IPR003661">
    <property type="entry name" value="HisK_dim/P_dom"/>
</dbReference>
<evidence type="ECO:0000256" key="5">
    <source>
        <dbReference type="ARBA" id="ARBA00022777"/>
    </source>
</evidence>
<dbReference type="SUPFAM" id="SSF55874">
    <property type="entry name" value="ATPase domain of HSP90 chaperone/DNA topoisomerase II/histidine kinase"/>
    <property type="match status" value="1"/>
</dbReference>
<keyword evidence="7" id="KW-1133">Transmembrane helix</keyword>
<keyword evidence="4" id="KW-0808">Transferase</keyword>
<dbReference type="NCBIfam" id="TIGR00229">
    <property type="entry name" value="sensory_box"/>
    <property type="match status" value="1"/>
</dbReference>
<dbReference type="GO" id="GO:0006355">
    <property type="term" value="P:regulation of DNA-templated transcription"/>
    <property type="evidence" value="ECO:0007669"/>
    <property type="project" value="InterPro"/>
</dbReference>
<feature type="domain" description="Histidine kinase" evidence="8">
    <location>
        <begin position="503"/>
        <end position="759"/>
    </location>
</feature>
<dbReference type="SMART" id="SM00086">
    <property type="entry name" value="PAC"/>
    <property type="match status" value="1"/>
</dbReference>
<dbReference type="GO" id="GO:0000155">
    <property type="term" value="F:phosphorelay sensor kinase activity"/>
    <property type="evidence" value="ECO:0007669"/>
    <property type="project" value="InterPro"/>
</dbReference>
<dbReference type="InterPro" id="IPR005467">
    <property type="entry name" value="His_kinase_dom"/>
</dbReference>
<comment type="catalytic activity">
    <reaction evidence="1">
        <text>ATP + protein L-histidine = ADP + protein N-phospho-L-histidine.</text>
        <dbReference type="EC" id="2.7.13.3"/>
    </reaction>
</comment>
<evidence type="ECO:0000313" key="11">
    <source>
        <dbReference type="EMBL" id="AFG36811.1"/>
    </source>
</evidence>
<feature type="region of interest" description="Disordered" evidence="6">
    <location>
        <begin position="762"/>
        <end position="782"/>
    </location>
</feature>
<dbReference type="Gene3D" id="3.30.565.10">
    <property type="entry name" value="Histidine kinase-like ATPase, C-terminal domain"/>
    <property type="match status" value="1"/>
</dbReference>
<dbReference type="PRINTS" id="PR00344">
    <property type="entry name" value="BCTRLSENSOR"/>
</dbReference>
<keyword evidence="3" id="KW-0597">Phosphoprotein</keyword>
<dbReference type="CDD" id="cd00130">
    <property type="entry name" value="PAS"/>
    <property type="match status" value="1"/>
</dbReference>
<dbReference type="STRING" id="889378.Spiaf_0711"/>
<dbReference type="PROSITE" id="PS50112">
    <property type="entry name" value="PAS"/>
    <property type="match status" value="1"/>
</dbReference>
<dbReference type="PROSITE" id="PS50109">
    <property type="entry name" value="HIS_KIN"/>
    <property type="match status" value="1"/>
</dbReference>
<gene>
    <name evidence="11" type="ordered locus">Spiaf_0711</name>
</gene>
<proteinExistence type="predicted"/>
<dbReference type="Gene3D" id="1.10.287.130">
    <property type="match status" value="1"/>
</dbReference>
<dbReference type="PATRIC" id="fig|889378.3.peg.722"/>
<evidence type="ECO:0000256" key="7">
    <source>
        <dbReference type="SAM" id="Phobius"/>
    </source>
</evidence>
<dbReference type="InterPro" id="IPR035965">
    <property type="entry name" value="PAS-like_dom_sf"/>
</dbReference>
<dbReference type="InterPro" id="IPR003594">
    <property type="entry name" value="HATPase_dom"/>
</dbReference>
<feature type="domain" description="PAC" evidence="10">
    <location>
        <begin position="431"/>
        <end position="485"/>
    </location>
</feature>
<evidence type="ECO:0000259" key="9">
    <source>
        <dbReference type="PROSITE" id="PS50112"/>
    </source>
</evidence>
<keyword evidence="5" id="KW-0418">Kinase</keyword>
<dbReference type="KEGG" id="sfc:Spiaf_0711"/>
<feature type="transmembrane region" description="Helical" evidence="7">
    <location>
        <begin position="329"/>
        <end position="349"/>
    </location>
</feature>
<evidence type="ECO:0000256" key="3">
    <source>
        <dbReference type="ARBA" id="ARBA00022553"/>
    </source>
</evidence>
<evidence type="ECO:0000313" key="12">
    <source>
        <dbReference type="Proteomes" id="UP000007383"/>
    </source>
</evidence>
<dbReference type="SUPFAM" id="SSF55785">
    <property type="entry name" value="PYP-like sensor domain (PAS domain)"/>
    <property type="match status" value="1"/>
</dbReference>
<dbReference type="AlphaFoldDB" id="H9UH18"/>
<evidence type="ECO:0000259" key="8">
    <source>
        <dbReference type="PROSITE" id="PS50109"/>
    </source>
</evidence>
<accession>H9UH18</accession>
<keyword evidence="7" id="KW-0812">Transmembrane</keyword>
<dbReference type="Proteomes" id="UP000007383">
    <property type="component" value="Chromosome"/>
</dbReference>
<dbReference type="SUPFAM" id="SSF47384">
    <property type="entry name" value="Homodimeric domain of signal transducing histidine kinase"/>
    <property type="match status" value="1"/>
</dbReference>
<sequence>MLLLISVALSGAAEAQPRILALHSYHTEYLWTARQIRGLENALDELLGPTQLFHEFMDAKRIDPLGYEPDLLNLLRNKYRNITFDLVFVSDEQAYDLYSRHGQQLFPDTPMVFAAVDTIDPRFDRRRPPHTGIYEAVELAPIVRLMQRLHPDTEKFLVLSDDRPGLPGFLNQIEAGRRGWDAEPIILIAPERQELDTVLQKHPKIPMLFLGYFSPPDGISLSLSESVQLILNAGRRPIYTAWDDALDTGVLGGYMTSGYQHGYAAGEYIAKILADGVAPWELPIRREGINRYLIDYPVMRELGLQPGSFPPGTIFHNSPEELFARYRRYLVITIAVIAVLSLMILLLLVNNGRRRIAERHTRAFRRAVESTAHAVYLTDPAGIITYVNPAFEQLTGYSRSEVVGQNPRLLQSGRMPRDYYTRLWATIQVGSQWYEQITNQRKDGQLYTADQTISPLIGTKGQLEGYVAVQIDASERLAVQDALLQAKMAAEDSDRAKTAFLRTISHELRTPLNGILGFSRLILEQQTDDQTSDYAKHIVEAGTQLNSIITSIIDLSRIESRSIGLETDRVNPVGIVRELVALYQPRTRDTAIRILDNPAGSSVPNVYMDPVRFRQLVDILLDNAVKFTPSGEISIKLRWCSRANSVKPADAARAKTATQPTGSPQPEAAATDEDPARGPQTGTLAVRIRDTGIGLDPAEIDRIFQPFYQADSSDARRFGGSGLGLTIAQRLCTQMGGRLEAHGTPGEGAVFTLLLEGIQPASQRTDTHNPHQAAADSEPASRSFPDALTAETWLNREIENFATLKARMIPRDLQSWAQQQVASGILSDPDSRLGQLLRKLADAAENWDVQRMPRYMADIDSFMRELSGEDTRNAHHTGEETSE</sequence>
<dbReference type="Gene3D" id="3.40.50.2300">
    <property type="match status" value="2"/>
</dbReference>
<feature type="domain" description="PAS" evidence="9">
    <location>
        <begin position="360"/>
        <end position="406"/>
    </location>
</feature>
<dbReference type="Pfam" id="PF02518">
    <property type="entry name" value="HATPase_c"/>
    <property type="match status" value="1"/>
</dbReference>
<dbReference type="eggNOG" id="COG2984">
    <property type="taxonomic scope" value="Bacteria"/>
</dbReference>
<dbReference type="InterPro" id="IPR013767">
    <property type="entry name" value="PAS_fold"/>
</dbReference>
<dbReference type="InterPro" id="IPR004358">
    <property type="entry name" value="Sig_transdc_His_kin-like_C"/>
</dbReference>
<dbReference type="PANTHER" id="PTHR43047">
    <property type="entry name" value="TWO-COMPONENT HISTIDINE PROTEIN KINASE"/>
    <property type="match status" value="1"/>
</dbReference>
<dbReference type="InterPro" id="IPR001610">
    <property type="entry name" value="PAC"/>
</dbReference>
<evidence type="ECO:0000256" key="1">
    <source>
        <dbReference type="ARBA" id="ARBA00000085"/>
    </source>
</evidence>
<dbReference type="InterPro" id="IPR036890">
    <property type="entry name" value="HATPase_C_sf"/>
</dbReference>
<evidence type="ECO:0000259" key="10">
    <source>
        <dbReference type="PROSITE" id="PS50113"/>
    </source>
</evidence>
<dbReference type="Pfam" id="PF00989">
    <property type="entry name" value="PAS"/>
    <property type="match status" value="1"/>
</dbReference>
<dbReference type="HOGENOM" id="CLU_000445_89_20_12"/>
<evidence type="ECO:0000256" key="4">
    <source>
        <dbReference type="ARBA" id="ARBA00022679"/>
    </source>
</evidence>
<dbReference type="EMBL" id="CP003282">
    <property type="protein sequence ID" value="AFG36811.1"/>
    <property type="molecule type" value="Genomic_DNA"/>
</dbReference>
<dbReference type="InterPro" id="IPR000014">
    <property type="entry name" value="PAS"/>
</dbReference>
<dbReference type="InterPro" id="IPR036097">
    <property type="entry name" value="HisK_dim/P_sf"/>
</dbReference>
<reference evidence="12" key="1">
    <citation type="journal article" date="2013" name="Stand. Genomic Sci.">
        <title>Complete genome sequence of the halophilic bacterium Spirochaeta africana type strain (Z-7692(T)) from the alkaline Lake Magadi in the East African Rift.</title>
        <authorList>
            <person name="Liolos K."/>
            <person name="Abt B."/>
            <person name="Scheuner C."/>
            <person name="Teshima H."/>
            <person name="Held B."/>
            <person name="Lapidus A."/>
            <person name="Nolan M."/>
            <person name="Lucas S."/>
            <person name="Deshpande S."/>
            <person name="Cheng J.F."/>
            <person name="Tapia R."/>
            <person name="Goodwin L.A."/>
            <person name="Pitluck S."/>
            <person name="Pagani I."/>
            <person name="Ivanova N."/>
            <person name="Mavromatis K."/>
            <person name="Mikhailova N."/>
            <person name="Huntemann M."/>
            <person name="Pati A."/>
            <person name="Chen A."/>
            <person name="Palaniappan K."/>
            <person name="Land M."/>
            <person name="Rohde M."/>
            <person name="Tindall B.J."/>
            <person name="Detter J.C."/>
            <person name="Goker M."/>
            <person name="Bristow J."/>
            <person name="Eisen J.A."/>
            <person name="Markowitz V."/>
            <person name="Hugenholtz P."/>
            <person name="Woyke T."/>
            <person name="Klenk H.P."/>
            <person name="Kyrpides N.C."/>
        </authorList>
    </citation>
    <scope>NUCLEOTIDE SEQUENCE</scope>
    <source>
        <strain evidence="12">ATCC 700263 / DSM 8902 / Z-7692</strain>
    </source>
</reference>
<evidence type="ECO:0000256" key="6">
    <source>
        <dbReference type="SAM" id="MobiDB-lite"/>
    </source>
</evidence>
<keyword evidence="12" id="KW-1185">Reference proteome</keyword>
<organism evidence="11 12">
    <name type="scientific">Spirochaeta africana (strain ATCC 700263 / DSM 8902 / Z-7692)</name>
    <dbReference type="NCBI Taxonomy" id="889378"/>
    <lineage>
        <taxon>Bacteria</taxon>
        <taxon>Pseudomonadati</taxon>
        <taxon>Spirochaetota</taxon>
        <taxon>Spirochaetia</taxon>
        <taxon>Spirochaetales</taxon>
        <taxon>Spirochaetaceae</taxon>
        <taxon>Spirochaeta</taxon>
    </lineage>
</organism>